<dbReference type="PROSITE" id="PS52035">
    <property type="entry name" value="PEPTIDASE_M14"/>
    <property type="match status" value="1"/>
</dbReference>
<keyword evidence="4" id="KW-0378">Hydrolase</keyword>
<keyword evidence="6" id="KW-0482">Metalloprotease</keyword>
<dbReference type="KEGG" id="msil:METEAL_32260"/>
<dbReference type="GO" id="GO:0005615">
    <property type="term" value="C:extracellular space"/>
    <property type="evidence" value="ECO:0007669"/>
    <property type="project" value="TreeGrafter"/>
</dbReference>
<dbReference type="GO" id="GO:0006508">
    <property type="term" value="P:proteolysis"/>
    <property type="evidence" value="ECO:0007669"/>
    <property type="project" value="UniProtKB-KW"/>
</dbReference>
<dbReference type="GO" id="GO:0004181">
    <property type="term" value="F:metallocarboxypeptidase activity"/>
    <property type="evidence" value="ECO:0007669"/>
    <property type="project" value="InterPro"/>
</dbReference>
<feature type="active site" description="Proton donor/acceptor" evidence="7">
    <location>
        <position position="242"/>
    </location>
</feature>
<accession>A0AA48GMB5</accession>
<evidence type="ECO:0000256" key="6">
    <source>
        <dbReference type="ARBA" id="ARBA00023049"/>
    </source>
</evidence>
<evidence type="ECO:0000256" key="7">
    <source>
        <dbReference type="PROSITE-ProRule" id="PRU01379"/>
    </source>
</evidence>
<dbReference type="SMART" id="SM00631">
    <property type="entry name" value="Zn_pept"/>
    <property type="match status" value="1"/>
</dbReference>
<comment type="similarity">
    <text evidence="2 7">Belongs to the peptidase M14 family.</text>
</comment>
<dbReference type="AlphaFoldDB" id="A0AA48GMB5"/>
<reference evidence="10" key="1">
    <citation type="journal article" date="2023" name="Int. J. Syst. Evol. Microbiol.">
        <title>Mesoterricola silvestris gen. nov., sp. nov., Mesoterricola sediminis sp. nov., Geothrix oryzae sp. nov., Geothrix edaphica sp. nov., Geothrix rubra sp. nov., and Geothrix limicola sp. nov., six novel members of Acidobacteriota isolated from soils.</title>
        <authorList>
            <person name="Itoh H."/>
            <person name="Sugisawa Y."/>
            <person name="Mise K."/>
            <person name="Xu Z."/>
            <person name="Kuniyasu M."/>
            <person name="Ushijima N."/>
            <person name="Kawano K."/>
            <person name="Kobayashi E."/>
            <person name="Shiratori Y."/>
            <person name="Masuda Y."/>
            <person name="Senoo K."/>
        </authorList>
    </citation>
    <scope>NUCLEOTIDE SEQUENCE [LARGE SCALE GENOMIC DNA]</scope>
    <source>
        <strain evidence="10">W79</strain>
    </source>
</reference>
<keyword evidence="10" id="KW-1185">Reference proteome</keyword>
<dbReference type="SUPFAM" id="SSF53187">
    <property type="entry name" value="Zn-dependent exopeptidases"/>
    <property type="match status" value="1"/>
</dbReference>
<proteinExistence type="inferred from homology"/>
<sequence length="488" mass="53853">MRLLLPFLIASSLLAAPGERRIPSDPLRLKATVSYGEMEAFLAEVARPGFITVTEEGRSHEGRAIRLVRLNRGGAKARFKVLFYAQQHGNEISGKDAQLCLIRAIADKPALLPEDVDLYLMPMVNPDGAEAGRRTNGAQADLNRDHIRLLQPETRALHAVARRILPHLAVDSHEFTRDGKDWDARGWDCWPLITLDGLNAPWIPAALRREALARVESARPVMARAGYPYARYTVGGLPPLDEMRPSTTEVDDGRNSLGCMGTLSFIIEAGVRREPGAPQDLPARADAYTRLYRHLLGTAASRRRVLALCEAARREPLPPYLPTNFFWAALEGRTGTVKVTERATGKVLEVPSPGLMTDLVVKRSVPTPRAYVVDAAAAGTFKALLDRHGILYSQAGPAPIQAERCRLLRVEAGYDDIYGRYENRQIVERDPAAPHAFPEGSLVVPLDQPLARCAIGILEPCLLYGLYSYRDFSTLALPDGTLPVWRAR</sequence>
<dbReference type="GO" id="GO:0008270">
    <property type="term" value="F:zinc ion binding"/>
    <property type="evidence" value="ECO:0007669"/>
    <property type="project" value="InterPro"/>
</dbReference>
<evidence type="ECO:0000256" key="2">
    <source>
        <dbReference type="ARBA" id="ARBA00005988"/>
    </source>
</evidence>
<evidence type="ECO:0000259" key="8">
    <source>
        <dbReference type="PROSITE" id="PS52035"/>
    </source>
</evidence>
<dbReference type="PANTHER" id="PTHR11705">
    <property type="entry name" value="PROTEASE FAMILY M14 CARBOXYPEPTIDASE A,B"/>
    <property type="match status" value="1"/>
</dbReference>
<evidence type="ECO:0000256" key="4">
    <source>
        <dbReference type="ARBA" id="ARBA00022801"/>
    </source>
</evidence>
<evidence type="ECO:0000256" key="1">
    <source>
        <dbReference type="ARBA" id="ARBA00001947"/>
    </source>
</evidence>
<organism evidence="9 10">
    <name type="scientific">Mesoterricola silvestris</name>
    <dbReference type="NCBI Taxonomy" id="2927979"/>
    <lineage>
        <taxon>Bacteria</taxon>
        <taxon>Pseudomonadati</taxon>
        <taxon>Acidobacteriota</taxon>
        <taxon>Holophagae</taxon>
        <taxon>Holophagales</taxon>
        <taxon>Holophagaceae</taxon>
        <taxon>Mesoterricola</taxon>
    </lineage>
</organism>
<dbReference type="PANTHER" id="PTHR11705:SF143">
    <property type="entry name" value="SLL0236 PROTEIN"/>
    <property type="match status" value="1"/>
</dbReference>
<keyword evidence="3" id="KW-0645">Protease</keyword>
<dbReference type="EMBL" id="AP027080">
    <property type="protein sequence ID" value="BDU74052.1"/>
    <property type="molecule type" value="Genomic_DNA"/>
</dbReference>
<gene>
    <name evidence="9" type="ORF">METEAL_32260</name>
</gene>
<comment type="cofactor">
    <cofactor evidence="1">
        <name>Zn(2+)</name>
        <dbReference type="ChEBI" id="CHEBI:29105"/>
    </cofactor>
</comment>
<dbReference type="RefSeq" id="WP_316412723.1">
    <property type="nucleotide sequence ID" value="NZ_AP027080.1"/>
</dbReference>
<protein>
    <recommendedName>
        <fullName evidence="8">Peptidase M14 domain-containing protein</fullName>
    </recommendedName>
</protein>
<evidence type="ECO:0000313" key="9">
    <source>
        <dbReference type="EMBL" id="BDU74052.1"/>
    </source>
</evidence>
<evidence type="ECO:0000313" key="10">
    <source>
        <dbReference type="Proteomes" id="UP001238179"/>
    </source>
</evidence>
<dbReference type="Gene3D" id="3.40.630.10">
    <property type="entry name" value="Zn peptidases"/>
    <property type="match status" value="1"/>
</dbReference>
<feature type="domain" description="Peptidase M14" evidence="8">
    <location>
        <begin position="31"/>
        <end position="266"/>
    </location>
</feature>
<dbReference type="Proteomes" id="UP001238179">
    <property type="component" value="Chromosome"/>
</dbReference>
<evidence type="ECO:0000256" key="5">
    <source>
        <dbReference type="ARBA" id="ARBA00022833"/>
    </source>
</evidence>
<evidence type="ECO:0000256" key="3">
    <source>
        <dbReference type="ARBA" id="ARBA00022670"/>
    </source>
</evidence>
<keyword evidence="5" id="KW-0862">Zinc</keyword>
<dbReference type="InterPro" id="IPR000834">
    <property type="entry name" value="Peptidase_M14"/>
</dbReference>
<name>A0AA48GMB5_9BACT</name>
<dbReference type="Pfam" id="PF00246">
    <property type="entry name" value="Peptidase_M14"/>
    <property type="match status" value="1"/>
</dbReference>